<organism evidence="5">
    <name type="scientific">freshwater metagenome</name>
    <dbReference type="NCBI Taxonomy" id="449393"/>
    <lineage>
        <taxon>unclassified sequences</taxon>
        <taxon>metagenomes</taxon>
        <taxon>ecological metagenomes</taxon>
    </lineage>
</organism>
<evidence type="ECO:0000256" key="3">
    <source>
        <dbReference type="SAM" id="Phobius"/>
    </source>
</evidence>
<dbReference type="InterPro" id="IPR050962">
    <property type="entry name" value="Phosphate-bind_PstS"/>
</dbReference>
<keyword evidence="3" id="KW-1133">Transmembrane helix</keyword>
<evidence type="ECO:0000256" key="1">
    <source>
        <dbReference type="ARBA" id="ARBA00008725"/>
    </source>
</evidence>
<evidence type="ECO:0000256" key="2">
    <source>
        <dbReference type="SAM" id="MobiDB-lite"/>
    </source>
</evidence>
<evidence type="ECO:0000259" key="4">
    <source>
        <dbReference type="Pfam" id="PF12849"/>
    </source>
</evidence>
<name>A0A6J7I8F3_9ZZZZ</name>
<keyword evidence="3" id="KW-0472">Membrane</keyword>
<dbReference type="Gene3D" id="3.40.190.10">
    <property type="entry name" value="Periplasmic binding protein-like II"/>
    <property type="match status" value="2"/>
</dbReference>
<sequence length="612" mass="61295">MRTLRMLAAGLVSLGVVAFVPTASHAATYFPVSGAGSTWSQNAIDQWRRDVNANGIQVNYAGTGSSDGRNQFRNGTVDFAISEIPYGISQGGNPDPLPSRGFAYMPIVAGGTSFMYNLTIGANRVTNLRLSGPTLAKMFTGNITYWDDPAIKADNPGLTMPHRKVVPVVRSDGSGTTAQFTTWMASQNRSLWDAYCTKAGIPSSAGCGTLSQYPVVAGSGFTAQSGSLGVSGYVSQVSNIGTINYVEYSYALNSGFPVIKVLNKAGYYVEPTAPSVAVALQKASVRTNVPATDPNYLTSDLSGVYVNSDPRSYPLSSYSYGIVPTDTSSNFSTDKGRSLSAFANYFLCEGQRKAPLLGYSPLPLNLVVAGLNQVRRIPGAETANTDVKAVLSKCNNPTFSSTGENLLAKTAPQPQACDKSGGITQCPNGTGGASQTPTRVKDSGTTGGDTTGGGNTGGGNTGGGNTGGGNTGGGNTGGGNTGGGNTGGGNTGGGNTGGGNTGGGNTGGGNTGGGNTGGGNTGGGNTGGGTVVDPATGTVVDPATGTVVDPGAGTDGSQGGAVVMAGQAFANPAIIPSDRASNTGIALLAVAVLIAIAIAPPIIFGIMKRRTS</sequence>
<keyword evidence="3" id="KW-0812">Transmembrane</keyword>
<dbReference type="AlphaFoldDB" id="A0A6J7I8F3"/>
<reference evidence="5" key="1">
    <citation type="submission" date="2020-05" db="EMBL/GenBank/DDBJ databases">
        <authorList>
            <person name="Chiriac C."/>
            <person name="Salcher M."/>
            <person name="Ghai R."/>
            <person name="Kavagutti S V."/>
        </authorList>
    </citation>
    <scope>NUCLEOTIDE SEQUENCE</scope>
</reference>
<evidence type="ECO:0000313" key="5">
    <source>
        <dbReference type="EMBL" id="CAB4926989.1"/>
    </source>
</evidence>
<dbReference type="PANTHER" id="PTHR42996:SF1">
    <property type="entry name" value="PHOSPHATE-BINDING PROTEIN PSTS"/>
    <property type="match status" value="1"/>
</dbReference>
<dbReference type="SUPFAM" id="SSF53850">
    <property type="entry name" value="Periplasmic binding protein-like II"/>
    <property type="match status" value="1"/>
</dbReference>
<feature type="compositionally biased region" description="Polar residues" evidence="2">
    <location>
        <begin position="422"/>
        <end position="438"/>
    </location>
</feature>
<feature type="domain" description="PBP" evidence="4">
    <location>
        <begin position="22"/>
        <end position="348"/>
    </location>
</feature>
<feature type="region of interest" description="Disordered" evidence="2">
    <location>
        <begin position="412"/>
        <end position="538"/>
    </location>
</feature>
<dbReference type="CDD" id="cd13565">
    <property type="entry name" value="PBP2_PstS"/>
    <property type="match status" value="1"/>
</dbReference>
<dbReference type="Pfam" id="PF12849">
    <property type="entry name" value="PBP_like_2"/>
    <property type="match status" value="1"/>
</dbReference>
<accession>A0A6J7I8F3</accession>
<proteinExistence type="inferred from homology"/>
<dbReference type="InterPro" id="IPR024370">
    <property type="entry name" value="PBP_domain"/>
</dbReference>
<dbReference type="EMBL" id="CAFBNF010000001">
    <property type="protein sequence ID" value="CAB4926989.1"/>
    <property type="molecule type" value="Genomic_DNA"/>
</dbReference>
<comment type="similarity">
    <text evidence="1">Belongs to the PstS family.</text>
</comment>
<dbReference type="PANTHER" id="PTHR42996">
    <property type="entry name" value="PHOSPHATE-BINDING PROTEIN PSTS"/>
    <property type="match status" value="1"/>
</dbReference>
<feature type="compositionally biased region" description="Gly residues" evidence="2">
    <location>
        <begin position="445"/>
        <end position="530"/>
    </location>
</feature>
<protein>
    <submittedName>
        <fullName evidence="5">Unannotated protein</fullName>
    </submittedName>
</protein>
<gene>
    <name evidence="5" type="ORF">UFOPK3773_00020</name>
</gene>
<feature type="transmembrane region" description="Helical" evidence="3">
    <location>
        <begin position="585"/>
        <end position="607"/>
    </location>
</feature>